<sequence>MIIMGFALKKLPIHGHAAIIFAAFFTNKVECLNLLNAEQMFQNRLFTIGMYCFFHSVVIG</sequence>
<organism evidence="1 2">
    <name type="scientific">Pedobacter miscanthi</name>
    <dbReference type="NCBI Taxonomy" id="2259170"/>
    <lineage>
        <taxon>Bacteria</taxon>
        <taxon>Pseudomonadati</taxon>
        <taxon>Bacteroidota</taxon>
        <taxon>Sphingobacteriia</taxon>
        <taxon>Sphingobacteriales</taxon>
        <taxon>Sphingobacteriaceae</taxon>
        <taxon>Pedobacter</taxon>
    </lineage>
</organism>
<evidence type="ECO:0000313" key="2">
    <source>
        <dbReference type="Proteomes" id="UP000252081"/>
    </source>
</evidence>
<comment type="caution">
    <text evidence="1">The sequence shown here is derived from an EMBL/GenBank/DDBJ whole genome shotgun (WGS) entry which is preliminary data.</text>
</comment>
<keyword evidence="2" id="KW-1185">Reference proteome</keyword>
<gene>
    <name evidence="1" type="ORF">DRW42_13965</name>
</gene>
<dbReference type="Proteomes" id="UP000252081">
    <property type="component" value="Unassembled WGS sequence"/>
</dbReference>
<accession>A0A366KYQ2</accession>
<reference evidence="1 2" key="1">
    <citation type="submission" date="2018-07" db="EMBL/GenBank/DDBJ databases">
        <title>A draft genome of a endophytic bacteria, a new species of Pedobacter.</title>
        <authorList>
            <person name="Zhang Z.D."/>
            <person name="Chen Z.J."/>
        </authorList>
    </citation>
    <scope>NUCLEOTIDE SEQUENCE [LARGE SCALE GENOMIC DNA]</scope>
    <source>
        <strain evidence="1 2">RS10</strain>
    </source>
</reference>
<protein>
    <submittedName>
        <fullName evidence="1">Uncharacterized protein</fullName>
    </submittedName>
</protein>
<evidence type="ECO:0000313" key="1">
    <source>
        <dbReference type="EMBL" id="RBQ06194.1"/>
    </source>
</evidence>
<dbReference type="EMBL" id="QNQU01000011">
    <property type="protein sequence ID" value="RBQ06194.1"/>
    <property type="molecule type" value="Genomic_DNA"/>
</dbReference>
<name>A0A366KYQ2_9SPHI</name>
<dbReference type="AlphaFoldDB" id="A0A366KYQ2"/>
<proteinExistence type="predicted"/>